<sequence length="968" mass="109914">MAPAHSAARTEREKKLRALLSFATSLTDRFNSSTRDTALVEDLQVHIRGLPFPSSSAISAKQDELDRIGTELWNLSTRLRRDDTEPNSKNKDATKRMNTMLCLLRVFAFMLLDMADSQANKGRERKTCVRLMRVALKAARVCVENNELSNATKVLERAAGYEDALSKGKEPIGEKNEEANIEQRLRVEYFAVRTALAWRQDRMDMAEHMFSKSRQLNCRLFPSTAETLADLFYEMGEGLLRKQSYELAVRWLQRAYDVLGEQELELLSSEASELRQSTMQSLISAYMKLKTEESQRKAWAMMSILDIDYSEKMSVSLLKLELLSSATHFDAGKYCTILLRMIHSVVMNETIFKTIMHHIHKLNAHSKVSACKILDDLIRLRLFREENQSWIEKALTTRLWVETTSQYPGNGPESLQELFDSIVMKTKNTLSPPATHAAQTLLWKRVEVAFGQEQYAVAEAWCNICLHQLFEKAGELNKAKIARRVILCALSRQDYAAARGVFSKMSDVGRNEPITRYLMYKAALHDGDAEFSTQCLEVVSKQSSNDATLLYACVLEAQSAGEKRQAIFALEKVLEKYEYSAPAGIHLPALLRCTARLLSSEIVREGSVRRTCAQAKAIRRRPAIASQQLFTPSEFEWFSKNSYNLCLKYCTEMQPSHLVRLLTICIEFITLLKEQNGYDGKASLPLREVFCHFLAACALTTLARAEDNIQKFLQHYLNARKHCQDFRRLTAEDIKLDNFGDSARADLIAKHFQIVKLELEALLKLENWEALDELFEECWRYKNPAHYETLADLVLVIHSSVVKANADVKYQAKLLSVIQKIINLTWHQSNNDISKLSRWVRCLFRLALGFDETISLRCLDQASQVAAARQGVSLADVLASIPSTLPPSSSPSKSADFGVKGSDPYPAFELEYLATTSFNHAVDYYLANDVARCKAWAEKAFAVAQWADDRGQLRGLLMKKYSDLSWDA</sequence>
<reference evidence="4" key="1">
    <citation type="journal article" date="2020" name="Stud. Mycol.">
        <title>101 Dothideomycetes genomes: A test case for predicting lifestyles and emergence of pathogens.</title>
        <authorList>
            <person name="Haridas S."/>
            <person name="Albert R."/>
            <person name="Binder M."/>
            <person name="Bloem J."/>
            <person name="LaButti K."/>
            <person name="Salamov A."/>
            <person name="Andreopoulos B."/>
            <person name="Baker S."/>
            <person name="Barry K."/>
            <person name="Bills G."/>
            <person name="Bluhm B."/>
            <person name="Cannon C."/>
            <person name="Castanera R."/>
            <person name="Culley D."/>
            <person name="Daum C."/>
            <person name="Ezra D."/>
            <person name="Gonzalez J."/>
            <person name="Henrissat B."/>
            <person name="Kuo A."/>
            <person name="Liang C."/>
            <person name="Lipzen A."/>
            <person name="Lutzoni F."/>
            <person name="Magnuson J."/>
            <person name="Mondo S."/>
            <person name="Nolan M."/>
            <person name="Ohm R."/>
            <person name="Pangilinan J."/>
            <person name="Park H.-J."/>
            <person name="Ramirez L."/>
            <person name="Alfaro M."/>
            <person name="Sun H."/>
            <person name="Tritt A."/>
            <person name="Yoshinaga Y."/>
            <person name="Zwiers L.-H."/>
            <person name="Turgeon B."/>
            <person name="Goodwin S."/>
            <person name="Spatafora J."/>
            <person name="Crous P."/>
            <person name="Grigoriev I."/>
        </authorList>
    </citation>
    <scope>NUCLEOTIDE SEQUENCE [LARGE SCALE GENOMIC DNA]</scope>
    <source>
        <strain evidence="4">CBS 304.66</strain>
    </source>
</reference>
<dbReference type="Proteomes" id="UP000800093">
    <property type="component" value="Unassembled WGS sequence"/>
</dbReference>
<dbReference type="GO" id="GO:0051321">
    <property type="term" value="P:meiotic cell cycle"/>
    <property type="evidence" value="ECO:0007669"/>
    <property type="project" value="UniProtKB-KW"/>
</dbReference>
<organism evidence="3 4">
    <name type="scientific">Lojkania enalia</name>
    <dbReference type="NCBI Taxonomy" id="147567"/>
    <lineage>
        <taxon>Eukaryota</taxon>
        <taxon>Fungi</taxon>
        <taxon>Dikarya</taxon>
        <taxon>Ascomycota</taxon>
        <taxon>Pezizomycotina</taxon>
        <taxon>Dothideomycetes</taxon>
        <taxon>Pleosporomycetidae</taxon>
        <taxon>Pleosporales</taxon>
        <taxon>Pleosporales incertae sedis</taxon>
        <taxon>Lojkania</taxon>
    </lineage>
</organism>
<keyword evidence="1" id="KW-0469">Meiosis</keyword>
<dbReference type="Gene3D" id="1.25.40.10">
    <property type="entry name" value="Tetratricopeptide repeat domain"/>
    <property type="match status" value="1"/>
</dbReference>
<dbReference type="PANTHER" id="PTHR40375">
    <property type="entry name" value="SPORULATION-SPECIFIC PROTEIN 22"/>
    <property type="match status" value="1"/>
</dbReference>
<evidence type="ECO:0000256" key="2">
    <source>
        <dbReference type="ARBA" id="ARBA00031845"/>
    </source>
</evidence>
<keyword evidence="4" id="KW-1185">Reference proteome</keyword>
<dbReference type="InterPro" id="IPR039057">
    <property type="entry name" value="Spo22/ZIP4"/>
</dbReference>
<evidence type="ECO:0000313" key="4">
    <source>
        <dbReference type="Proteomes" id="UP000800093"/>
    </source>
</evidence>
<gene>
    <name evidence="3" type="ORF">CC78DRAFT_586981</name>
</gene>
<comment type="caution">
    <text evidence="3">The sequence shown here is derived from an EMBL/GenBank/DDBJ whole genome shotgun (WGS) entry which is preliminary data.</text>
</comment>
<proteinExistence type="predicted"/>
<evidence type="ECO:0000313" key="3">
    <source>
        <dbReference type="EMBL" id="KAF2258604.1"/>
    </source>
</evidence>
<evidence type="ECO:0000256" key="1">
    <source>
        <dbReference type="ARBA" id="ARBA00023254"/>
    </source>
</evidence>
<dbReference type="InterPro" id="IPR013940">
    <property type="entry name" value="Spo22/ZIP4/TEX11"/>
</dbReference>
<protein>
    <recommendedName>
        <fullName evidence="2">Protein ZIP4 homolog</fullName>
    </recommendedName>
</protein>
<accession>A0A9P4K348</accession>
<dbReference type="Pfam" id="PF08631">
    <property type="entry name" value="SPO22"/>
    <property type="match status" value="1"/>
</dbReference>
<dbReference type="OrthoDB" id="65716at2759"/>
<dbReference type="InterPro" id="IPR011990">
    <property type="entry name" value="TPR-like_helical_dom_sf"/>
</dbReference>
<dbReference type="EMBL" id="ML986755">
    <property type="protein sequence ID" value="KAF2258604.1"/>
    <property type="molecule type" value="Genomic_DNA"/>
</dbReference>
<dbReference type="PANTHER" id="PTHR40375:SF2">
    <property type="entry name" value="SPORULATION-SPECIFIC PROTEIN 22"/>
    <property type="match status" value="1"/>
</dbReference>
<dbReference type="AlphaFoldDB" id="A0A9P4K348"/>
<dbReference type="SUPFAM" id="SSF48452">
    <property type="entry name" value="TPR-like"/>
    <property type="match status" value="1"/>
</dbReference>
<dbReference type="GO" id="GO:0090173">
    <property type="term" value="P:regulation of synaptonemal complex assembly"/>
    <property type="evidence" value="ECO:0007669"/>
    <property type="project" value="InterPro"/>
</dbReference>
<name>A0A9P4K348_9PLEO</name>